<name>A0ABR0K7P7_9EURO</name>
<feature type="repeat" description="ANK" evidence="3">
    <location>
        <begin position="767"/>
        <end position="799"/>
    </location>
</feature>
<dbReference type="SUPFAM" id="SSF52540">
    <property type="entry name" value="P-loop containing nucleoside triphosphate hydrolases"/>
    <property type="match status" value="1"/>
</dbReference>
<dbReference type="SUPFAM" id="SSF48403">
    <property type="entry name" value="Ankyrin repeat"/>
    <property type="match status" value="2"/>
</dbReference>
<dbReference type="Gene3D" id="1.25.40.20">
    <property type="entry name" value="Ankyrin repeat-containing domain"/>
    <property type="match status" value="3"/>
</dbReference>
<dbReference type="InterPro" id="IPR002110">
    <property type="entry name" value="Ankyrin_rpt"/>
</dbReference>
<dbReference type="PANTHER" id="PTHR24198:SF165">
    <property type="entry name" value="ANKYRIN REPEAT-CONTAINING PROTEIN-RELATED"/>
    <property type="match status" value="1"/>
</dbReference>
<dbReference type="Pfam" id="PF24883">
    <property type="entry name" value="NPHP3_N"/>
    <property type="match status" value="1"/>
</dbReference>
<dbReference type="Pfam" id="PF12796">
    <property type="entry name" value="Ank_2"/>
    <property type="match status" value="3"/>
</dbReference>
<keyword evidence="1" id="KW-0677">Repeat</keyword>
<accession>A0ABR0K7P7</accession>
<evidence type="ECO:0000259" key="4">
    <source>
        <dbReference type="Pfam" id="PF24883"/>
    </source>
</evidence>
<feature type="repeat" description="ANK" evidence="3">
    <location>
        <begin position="734"/>
        <end position="766"/>
    </location>
</feature>
<dbReference type="PROSITE" id="PS50297">
    <property type="entry name" value="ANK_REP_REGION"/>
    <property type="match status" value="4"/>
</dbReference>
<dbReference type="EMBL" id="JAVRRG010000070">
    <property type="protein sequence ID" value="KAK5089797.1"/>
    <property type="molecule type" value="Genomic_DNA"/>
</dbReference>
<dbReference type="PRINTS" id="PR01415">
    <property type="entry name" value="ANKYRIN"/>
</dbReference>
<keyword evidence="6" id="KW-1185">Reference proteome</keyword>
<evidence type="ECO:0000256" key="1">
    <source>
        <dbReference type="ARBA" id="ARBA00022737"/>
    </source>
</evidence>
<dbReference type="Gene3D" id="3.40.50.300">
    <property type="entry name" value="P-loop containing nucleotide triphosphate hydrolases"/>
    <property type="match status" value="1"/>
</dbReference>
<feature type="repeat" description="ANK" evidence="3">
    <location>
        <begin position="800"/>
        <end position="832"/>
    </location>
</feature>
<evidence type="ECO:0000313" key="5">
    <source>
        <dbReference type="EMBL" id="KAK5089797.1"/>
    </source>
</evidence>
<gene>
    <name evidence="5" type="ORF">LTR24_005849</name>
</gene>
<dbReference type="Pfam" id="PF00023">
    <property type="entry name" value="Ank"/>
    <property type="match status" value="1"/>
</dbReference>
<feature type="repeat" description="ANK" evidence="3">
    <location>
        <begin position="833"/>
        <end position="865"/>
    </location>
</feature>
<reference evidence="5 6" key="1">
    <citation type="submission" date="2023-08" db="EMBL/GenBank/DDBJ databases">
        <title>Black Yeasts Isolated from many extreme environments.</title>
        <authorList>
            <person name="Coleine C."/>
            <person name="Stajich J.E."/>
            <person name="Selbmann L."/>
        </authorList>
    </citation>
    <scope>NUCLEOTIDE SEQUENCE [LARGE SCALE GENOMIC DNA]</scope>
    <source>
        <strain evidence="5 6">CCFEE 5885</strain>
    </source>
</reference>
<organism evidence="5 6">
    <name type="scientific">Lithohypha guttulata</name>
    <dbReference type="NCBI Taxonomy" id="1690604"/>
    <lineage>
        <taxon>Eukaryota</taxon>
        <taxon>Fungi</taxon>
        <taxon>Dikarya</taxon>
        <taxon>Ascomycota</taxon>
        <taxon>Pezizomycotina</taxon>
        <taxon>Eurotiomycetes</taxon>
        <taxon>Chaetothyriomycetidae</taxon>
        <taxon>Chaetothyriales</taxon>
        <taxon>Trichomeriaceae</taxon>
        <taxon>Lithohypha</taxon>
    </lineage>
</organism>
<keyword evidence="2 3" id="KW-0040">ANK repeat</keyword>
<evidence type="ECO:0000256" key="2">
    <source>
        <dbReference type="ARBA" id="ARBA00023043"/>
    </source>
</evidence>
<dbReference type="PANTHER" id="PTHR24198">
    <property type="entry name" value="ANKYRIN REPEAT AND PROTEIN KINASE DOMAIN-CONTAINING PROTEIN"/>
    <property type="match status" value="1"/>
</dbReference>
<comment type="caution">
    <text evidence="5">The sequence shown here is derived from an EMBL/GenBank/DDBJ whole genome shotgun (WGS) entry which is preliminary data.</text>
</comment>
<evidence type="ECO:0000313" key="6">
    <source>
        <dbReference type="Proteomes" id="UP001345013"/>
    </source>
</evidence>
<evidence type="ECO:0000256" key="3">
    <source>
        <dbReference type="PROSITE-ProRule" id="PRU00023"/>
    </source>
</evidence>
<dbReference type="InterPro" id="IPR027417">
    <property type="entry name" value="P-loop_NTPase"/>
</dbReference>
<proteinExistence type="predicted"/>
<feature type="repeat" description="ANK" evidence="3">
    <location>
        <begin position="908"/>
        <end position="942"/>
    </location>
</feature>
<dbReference type="SMART" id="SM00248">
    <property type="entry name" value="ANK"/>
    <property type="match status" value="12"/>
</dbReference>
<feature type="domain" description="Nephrocystin 3-like N-terminal" evidence="4">
    <location>
        <begin position="143"/>
        <end position="319"/>
    </location>
</feature>
<dbReference type="PROSITE" id="PS50088">
    <property type="entry name" value="ANK_REPEAT"/>
    <property type="match status" value="5"/>
</dbReference>
<protein>
    <recommendedName>
        <fullName evidence="4">Nephrocystin 3-like N-terminal domain-containing protein</fullName>
    </recommendedName>
</protein>
<dbReference type="Proteomes" id="UP001345013">
    <property type="component" value="Unassembled WGS sequence"/>
</dbReference>
<dbReference type="InterPro" id="IPR036770">
    <property type="entry name" value="Ankyrin_rpt-contain_sf"/>
</dbReference>
<sequence length="1024" mass="114514">MAGHQTKRPRLDVQEEMGDREVLYNGPNGHAGVANQAISHHDNLGYNGLNQYAHQHALPHNTLHQILQPTNKSTRKYDETAVEGQGVVQQGDNHGVININHGICQQAKEDDAYKVKLDKLMENLTFVRMEARLHNVAIAIPKTCGWVRDHSQFRKWSDKREIQKHNGFLWIEGKPGCGKSTIMKSTFAWAKKHWRKQFTILNYFFNARVPGSLEKSSLGLYRSLVHQLLSALPHIGQSFVERFASKIRTDTFDEWTELELQNFLFDVVRSDQPPKLCIFVDALDEGREDDIRDMVAFLERLVMHASSPGESLRICLSSRHYPFISIKGKLSLTVEDETEHRHDIELYVRESLVPEDDSSPMDELRELICHKSQRIFLWVVLVVRMLNKMSDKGSGWLGMRRRLDDTPGNLDGLFTKILEQSSENIEECTVLLQWVLFSMRPMTEQELYLAVQYSYQTQHLVSQNKWDVVAPAEGPLVHGYVDPKEHDLQHDVSQDSFLGRIQDPQRLQIVPEMMRWRNLLERYEARKYKSNVPLLYALAEEDAPNLVQALLDGTVDVNAVGGRYGTALQAACFAGHEQVLQSLMQGDANVNVNCGKYDNAMIAAIHGKHLSIAKTLEEHGALLSQRQLDGTLVTMVARGWISGVNFLLDRGANANTNADINKPKPALEFAISRKNSEMANLLLQRGSALNWRSSGTASYGAKYEFSNALQLACFHGLTDIVRVLFDRGQDPNFDGRSPLHAASSQGHLSIVKYLLENGGDVNACDKDNSTVLHAACRGGDLSVVKYLLENGANVSACDKDNRTALHVACHVGNPSMVTNLLENGANVNTRKGVGDTPLQIACRWASLEIVKLLLDRGAEVNAAGGSWHSALHAAVTLVFPNTDKVAMKLKLLEMLLEAGANIHRTSGQNRTLCSLAVDTYYSNTEVLKFLIEKGADVNAKNTEGLCALVVASTHRSPRPVEVLIEAGAGYDIHQGVDHDVWKRAIAAAALKTFRTGEERNQILQLLQSGLRQAEERWANQQREN</sequence>
<dbReference type="InterPro" id="IPR056884">
    <property type="entry name" value="NPHP3-like_N"/>
</dbReference>